<dbReference type="EMBL" id="JADCNL010000004">
    <property type="protein sequence ID" value="KAG0485704.1"/>
    <property type="molecule type" value="Genomic_DNA"/>
</dbReference>
<proteinExistence type="predicted"/>
<name>A0A835R774_VANPL</name>
<protein>
    <submittedName>
        <fullName evidence="1">Uncharacterized protein</fullName>
    </submittedName>
</protein>
<keyword evidence="2" id="KW-1185">Reference proteome</keyword>
<accession>A0A835R774</accession>
<dbReference type="OrthoDB" id="26681at2759"/>
<dbReference type="AlphaFoldDB" id="A0A835R774"/>
<sequence length="102" mass="10852">MKTTGRAAEPRRRAKACSISFPRGSSSNSYTVGLTPMPQNSRFTAWHMQQVLTLKMTTALSAANLSTLSTAGSHNPLPPAAAMYAAANASYCIPPFFSRSKG</sequence>
<comment type="caution">
    <text evidence="1">The sequence shown here is derived from an EMBL/GenBank/DDBJ whole genome shotgun (WGS) entry which is preliminary data.</text>
</comment>
<dbReference type="Proteomes" id="UP000636800">
    <property type="component" value="Unassembled WGS sequence"/>
</dbReference>
<evidence type="ECO:0000313" key="2">
    <source>
        <dbReference type="Proteomes" id="UP000636800"/>
    </source>
</evidence>
<gene>
    <name evidence="1" type="ORF">HPP92_009783</name>
</gene>
<reference evidence="1 2" key="1">
    <citation type="journal article" date="2020" name="Nat. Food">
        <title>A phased Vanilla planifolia genome enables genetic improvement of flavour and production.</title>
        <authorList>
            <person name="Hasing T."/>
            <person name="Tang H."/>
            <person name="Brym M."/>
            <person name="Khazi F."/>
            <person name="Huang T."/>
            <person name="Chambers A.H."/>
        </authorList>
    </citation>
    <scope>NUCLEOTIDE SEQUENCE [LARGE SCALE GENOMIC DNA]</scope>
    <source>
        <tissue evidence="1">Leaf</tissue>
    </source>
</reference>
<organism evidence="1 2">
    <name type="scientific">Vanilla planifolia</name>
    <name type="common">Vanilla</name>
    <dbReference type="NCBI Taxonomy" id="51239"/>
    <lineage>
        <taxon>Eukaryota</taxon>
        <taxon>Viridiplantae</taxon>
        <taxon>Streptophyta</taxon>
        <taxon>Embryophyta</taxon>
        <taxon>Tracheophyta</taxon>
        <taxon>Spermatophyta</taxon>
        <taxon>Magnoliopsida</taxon>
        <taxon>Liliopsida</taxon>
        <taxon>Asparagales</taxon>
        <taxon>Orchidaceae</taxon>
        <taxon>Vanilloideae</taxon>
        <taxon>Vanilleae</taxon>
        <taxon>Vanilla</taxon>
    </lineage>
</organism>
<evidence type="ECO:0000313" key="1">
    <source>
        <dbReference type="EMBL" id="KAG0485704.1"/>
    </source>
</evidence>